<organism evidence="2 3">
    <name type="scientific">Tuber aestivum</name>
    <name type="common">summer truffle</name>
    <dbReference type="NCBI Taxonomy" id="59557"/>
    <lineage>
        <taxon>Eukaryota</taxon>
        <taxon>Fungi</taxon>
        <taxon>Dikarya</taxon>
        <taxon>Ascomycota</taxon>
        <taxon>Pezizomycotina</taxon>
        <taxon>Pezizomycetes</taxon>
        <taxon>Pezizales</taxon>
        <taxon>Tuberaceae</taxon>
        <taxon>Tuber</taxon>
    </lineage>
</organism>
<dbReference type="Proteomes" id="UP001412239">
    <property type="component" value="Unassembled WGS sequence"/>
</dbReference>
<protein>
    <submittedName>
        <fullName evidence="2">Uncharacterized protein</fullName>
    </submittedName>
</protein>
<keyword evidence="1" id="KW-0472">Membrane</keyword>
<evidence type="ECO:0000313" key="2">
    <source>
        <dbReference type="EMBL" id="CUS15570.1"/>
    </source>
</evidence>
<proteinExistence type="predicted"/>
<accession>A0A292QA02</accession>
<evidence type="ECO:0000313" key="3">
    <source>
        <dbReference type="Proteomes" id="UP001412239"/>
    </source>
</evidence>
<feature type="non-terminal residue" evidence="2">
    <location>
        <position position="1"/>
    </location>
</feature>
<name>A0A292QA02_9PEZI</name>
<feature type="transmembrane region" description="Helical" evidence="1">
    <location>
        <begin position="12"/>
        <end position="33"/>
    </location>
</feature>
<dbReference type="AlphaFoldDB" id="A0A292QA02"/>
<reference evidence="2" key="1">
    <citation type="submission" date="2015-10" db="EMBL/GenBank/DDBJ databases">
        <authorList>
            <person name="Regsiter A."/>
            <person name="william w."/>
        </authorList>
    </citation>
    <scope>NUCLEOTIDE SEQUENCE</scope>
    <source>
        <strain evidence="2">Montdore</strain>
    </source>
</reference>
<sequence length="492" mass="54395">SGATGTTADWISAICSLIAVVLTLITLITVWFASDQILTRHRLGLSKQCLGPWKSIVVLPSALRMQTRIMTPTLSVPLLVANNWQPKFSSPVAFDSESKGPNSDPEGGGMVLVQASWVSFLEGLGMSPENGKGFYKMRYESESVNGIVPVRWKGRDLAAICSILGFQSTKSKPNSKKLMELPTQWSGPLGWLQFRPGPGGCIVEYRRRSMTKDQLPTESHDYYRALDVEIRPFKFKSRLWQSIDGMNLSDNEVISLSDTSECAEKMRDRGRNKEQSVDAICDEGLECGGELAGGGVGRGTLGRGVDGPRGLPDENFEDGMPQVSPQPTFGISDHLRNPSSDVKAMEDNSNKVVILRPSRGHRSSAIEGELVYSRGLGKYRTHEYSYTYTDGEGVAEIYKHKIGCLRMDTHLLALMKKAVLQIEPDGFHFSPSKLLNFQVTQIWSHASSISERQRLHKAINLVNHLQRIKSTSRAMFTMADLGLISKASVSLR</sequence>
<dbReference type="EMBL" id="LN890945">
    <property type="protein sequence ID" value="CUS15570.1"/>
    <property type="molecule type" value="Genomic_DNA"/>
</dbReference>
<gene>
    <name evidence="2" type="ORF">GSTUAT00000273001</name>
</gene>
<keyword evidence="3" id="KW-1185">Reference proteome</keyword>
<evidence type="ECO:0000256" key="1">
    <source>
        <dbReference type="SAM" id="Phobius"/>
    </source>
</evidence>
<keyword evidence="1" id="KW-0812">Transmembrane</keyword>
<keyword evidence="1" id="KW-1133">Transmembrane helix</keyword>
<feature type="non-terminal residue" evidence="2">
    <location>
        <position position="492"/>
    </location>
</feature>